<evidence type="ECO:0000259" key="1">
    <source>
        <dbReference type="Pfam" id="PF14200"/>
    </source>
</evidence>
<organism evidence="3">
    <name type="scientific">Psilocybe cubensis</name>
    <name type="common">Psychedelic mushroom</name>
    <name type="synonym">Stropharia cubensis</name>
    <dbReference type="NCBI Taxonomy" id="181762"/>
    <lineage>
        <taxon>Eukaryota</taxon>
        <taxon>Fungi</taxon>
        <taxon>Dikarya</taxon>
        <taxon>Basidiomycota</taxon>
        <taxon>Agaricomycotina</taxon>
        <taxon>Agaricomycetes</taxon>
        <taxon>Agaricomycetidae</taxon>
        <taxon>Agaricales</taxon>
        <taxon>Agaricineae</taxon>
        <taxon>Strophariaceae</taxon>
        <taxon>Psilocybe</taxon>
    </lineage>
</organism>
<protein>
    <recommendedName>
        <fullName evidence="4">Ricin B lectin domain-containing protein</fullName>
    </recommendedName>
</protein>
<dbReference type="Pfam" id="PF14200">
    <property type="entry name" value="RicinB_lectin_2"/>
    <property type="match status" value="2"/>
</dbReference>
<sequence>MHFLPNHVYTIASREQYNDTNVLLDLYEPTSENGTPSYIWSQSDQKEALNQRWLVKEVDGHPGIYTLRNIRTGTYLDLNEGSSKNGTKVQGWASLAGTPHAQNSQWRIIASGNHFKIQNVASKTYLDLAGKKHIPGTQVVGWQIDSTPTQDWVFRRVSRTGTEIKALLASNKSVDNNVESYLKEGIYIVLPKSVRDDILHRSGLGSSLKWRKEIFDSDDFAFVSKSHVAKWGATELLGDGFAILWGVVFGGQKDSAHVYNFFLNDNLDGIVFCDPKTGEQKDTIRHKGYLSLF</sequence>
<name>A0A8H8CJD5_PSICU</name>
<proteinExistence type="predicted"/>
<evidence type="ECO:0000259" key="2">
    <source>
        <dbReference type="Pfam" id="PF18021"/>
    </source>
</evidence>
<dbReference type="AlphaFoldDB" id="A0A8H8CJD5"/>
<evidence type="ECO:0000313" key="3">
    <source>
        <dbReference type="EMBL" id="KAG5168647.1"/>
    </source>
</evidence>
<feature type="domain" description="Ricin B lectin" evidence="1">
    <location>
        <begin position="8"/>
        <end position="92"/>
    </location>
</feature>
<dbReference type="SUPFAM" id="SSF54001">
    <property type="entry name" value="Cysteine proteinases"/>
    <property type="match status" value="1"/>
</dbReference>
<dbReference type="Pfam" id="PF18021">
    <property type="entry name" value="Agglutinin_C"/>
    <property type="match status" value="1"/>
</dbReference>
<dbReference type="InterPro" id="IPR035992">
    <property type="entry name" value="Ricin_B-like_lectins"/>
</dbReference>
<dbReference type="CDD" id="cd23416">
    <property type="entry name" value="beta-trefoil_Ricin_MOA-like"/>
    <property type="match status" value="1"/>
</dbReference>
<evidence type="ECO:0008006" key="4">
    <source>
        <dbReference type="Google" id="ProtNLM"/>
    </source>
</evidence>
<dbReference type="OrthoDB" id="3192089at2759"/>
<dbReference type="SUPFAM" id="SSF50370">
    <property type="entry name" value="Ricin B-like lectins"/>
    <property type="match status" value="1"/>
</dbReference>
<comment type="caution">
    <text evidence="3">The sequence shown here is derived from an EMBL/GenBank/DDBJ whole genome shotgun (WGS) entry which is preliminary data.</text>
</comment>
<dbReference type="InterPro" id="IPR000772">
    <property type="entry name" value="Ricin_B_lectin"/>
</dbReference>
<dbReference type="EMBL" id="JAFIQS010000005">
    <property type="protein sequence ID" value="KAG5168647.1"/>
    <property type="molecule type" value="Genomic_DNA"/>
</dbReference>
<dbReference type="Gene3D" id="3.30.460.70">
    <property type="match status" value="1"/>
</dbReference>
<dbReference type="InterPro" id="IPR038765">
    <property type="entry name" value="Papain-like_cys_pep_sf"/>
</dbReference>
<dbReference type="PROSITE" id="PS50231">
    <property type="entry name" value="RICIN_B_LECTIN"/>
    <property type="match status" value="1"/>
</dbReference>
<reference evidence="3" key="1">
    <citation type="submission" date="2021-02" db="EMBL/GenBank/DDBJ databases">
        <title>Psilocybe cubensis genome.</title>
        <authorList>
            <person name="Mckernan K.J."/>
            <person name="Crawford S."/>
            <person name="Trippe A."/>
            <person name="Kane L.T."/>
            <person name="Mclaughlin S."/>
        </authorList>
    </citation>
    <scope>NUCLEOTIDE SEQUENCE [LARGE SCALE GENOMIC DNA]</scope>
    <source>
        <strain evidence="3">MGC-MH-2018</strain>
    </source>
</reference>
<feature type="domain" description="Agglutinin C-terminal" evidence="2">
    <location>
        <begin position="187"/>
        <end position="279"/>
    </location>
</feature>
<dbReference type="Gene3D" id="2.80.10.50">
    <property type="match status" value="1"/>
</dbReference>
<gene>
    <name evidence="3" type="ORF">JR316_005199</name>
</gene>
<accession>A0A8H8CJD5</accession>
<feature type="domain" description="Ricin B lectin" evidence="1">
    <location>
        <begin position="103"/>
        <end position="177"/>
    </location>
</feature>
<dbReference type="InterPro" id="IPR040600">
    <property type="entry name" value="Agglutinin_C"/>
</dbReference>